<comment type="caution">
    <text evidence="3">The sequence shown here is derived from an EMBL/GenBank/DDBJ whole genome shotgun (WGS) entry which is preliminary data.</text>
</comment>
<dbReference type="Pfam" id="PF14602">
    <property type="entry name" value="Hexapep_2"/>
    <property type="match status" value="2"/>
</dbReference>
<dbReference type="GO" id="GO:0008374">
    <property type="term" value="F:O-acyltransferase activity"/>
    <property type="evidence" value="ECO:0007669"/>
    <property type="project" value="TreeGrafter"/>
</dbReference>
<evidence type="ECO:0000256" key="2">
    <source>
        <dbReference type="ARBA" id="ARBA00022679"/>
    </source>
</evidence>
<dbReference type="CDD" id="cd04647">
    <property type="entry name" value="LbH_MAT_like"/>
    <property type="match status" value="1"/>
</dbReference>
<dbReference type="Gene3D" id="2.160.10.10">
    <property type="entry name" value="Hexapeptide repeat proteins"/>
    <property type="match status" value="1"/>
</dbReference>
<keyword evidence="2" id="KW-0808">Transferase</keyword>
<dbReference type="InterPro" id="IPR001451">
    <property type="entry name" value="Hexapep"/>
</dbReference>
<protein>
    <recommendedName>
        <fullName evidence="5">Transferase</fullName>
    </recommendedName>
</protein>
<dbReference type="InterPro" id="IPR051159">
    <property type="entry name" value="Hexapeptide_acetyltransf"/>
</dbReference>
<dbReference type="GO" id="GO:0005829">
    <property type="term" value="C:cytosol"/>
    <property type="evidence" value="ECO:0007669"/>
    <property type="project" value="TreeGrafter"/>
</dbReference>
<proteinExistence type="inferred from homology"/>
<comment type="similarity">
    <text evidence="1">Belongs to the transferase hexapeptide repeat family.</text>
</comment>
<accession>A0A2S7W840</accession>
<dbReference type="AlphaFoldDB" id="A0A2S7W840"/>
<evidence type="ECO:0008006" key="5">
    <source>
        <dbReference type="Google" id="ProtNLM"/>
    </source>
</evidence>
<dbReference type="PANTHER" id="PTHR23416">
    <property type="entry name" value="SIALIC ACID SYNTHASE-RELATED"/>
    <property type="match status" value="1"/>
</dbReference>
<evidence type="ECO:0000313" key="4">
    <source>
        <dbReference type="Proteomes" id="UP000237608"/>
    </source>
</evidence>
<evidence type="ECO:0000313" key="3">
    <source>
        <dbReference type="EMBL" id="PQJ73794.1"/>
    </source>
</evidence>
<keyword evidence="4" id="KW-1185">Reference proteome</keyword>
<dbReference type="Proteomes" id="UP000237608">
    <property type="component" value="Unassembled WGS sequence"/>
</dbReference>
<dbReference type="PANTHER" id="PTHR23416:SF23">
    <property type="entry name" value="ACETYLTRANSFERASE C18B11.09C-RELATED"/>
    <property type="match status" value="1"/>
</dbReference>
<dbReference type="EMBL" id="MSCL01000001">
    <property type="protein sequence ID" value="PQJ73794.1"/>
    <property type="molecule type" value="Genomic_DNA"/>
</dbReference>
<organism evidence="3 4">
    <name type="scientific">Polaribacter gangjinensis</name>
    <dbReference type="NCBI Taxonomy" id="574710"/>
    <lineage>
        <taxon>Bacteria</taxon>
        <taxon>Pseudomonadati</taxon>
        <taxon>Bacteroidota</taxon>
        <taxon>Flavobacteriia</taxon>
        <taxon>Flavobacteriales</taxon>
        <taxon>Flavobacteriaceae</taxon>
    </lineage>
</organism>
<dbReference type="SUPFAM" id="SSF51161">
    <property type="entry name" value="Trimeric LpxA-like enzymes"/>
    <property type="match status" value="1"/>
</dbReference>
<dbReference type="InterPro" id="IPR011004">
    <property type="entry name" value="Trimer_LpxA-like_sf"/>
</dbReference>
<gene>
    <name evidence="3" type="ORF">BTO13_00210</name>
</gene>
<sequence>MFRELFFGSENSNNYLKIISQSSIIFILKIKGATIGKNSVIQSGITLHNAKNFSNLKIGNNCHIGKNCFFDLREEVLIGNNVVIGMQNTFITHLDMTNSSLSYYYPAKKLPIIINDNVYIGANCTILMGVIIEDSAFIASNALINKNVKSFTIVGGIPAKEIKKINGI</sequence>
<name>A0A2S7W840_9FLAO</name>
<evidence type="ECO:0000256" key="1">
    <source>
        <dbReference type="ARBA" id="ARBA00007274"/>
    </source>
</evidence>
<reference evidence="3 4" key="1">
    <citation type="submission" date="2016-12" db="EMBL/GenBank/DDBJ databases">
        <title>Trade-off between light-utilization and light-protection in marine flavobacteria.</title>
        <authorList>
            <person name="Kumagai Y."/>
            <person name="Yoshizawa S."/>
            <person name="Kogure K."/>
            <person name="Iwasaki W."/>
        </authorList>
    </citation>
    <scope>NUCLEOTIDE SEQUENCE [LARGE SCALE GENOMIC DNA]</scope>
    <source>
        <strain evidence="3 4">KCTC 22729</strain>
    </source>
</reference>